<organism evidence="7 8">
    <name type="scientific">Chlamydomonas incerta</name>
    <dbReference type="NCBI Taxonomy" id="51695"/>
    <lineage>
        <taxon>Eukaryota</taxon>
        <taxon>Viridiplantae</taxon>
        <taxon>Chlorophyta</taxon>
        <taxon>core chlorophytes</taxon>
        <taxon>Chlorophyceae</taxon>
        <taxon>CS clade</taxon>
        <taxon>Chlamydomonadales</taxon>
        <taxon>Chlamydomonadaceae</taxon>
        <taxon>Chlamydomonas</taxon>
    </lineage>
</organism>
<dbReference type="Gene3D" id="3.30.2350.10">
    <property type="entry name" value="Pseudouridine synthase"/>
    <property type="match status" value="2"/>
</dbReference>
<protein>
    <recommendedName>
        <fullName evidence="2">tRNA pseudouridine(55) synthase</fullName>
        <ecNumber evidence="2">5.4.99.25</ecNumber>
    </recommendedName>
</protein>
<evidence type="ECO:0000256" key="5">
    <source>
        <dbReference type="SAM" id="MobiDB-lite"/>
    </source>
</evidence>
<evidence type="ECO:0000256" key="1">
    <source>
        <dbReference type="ARBA" id="ARBA00008999"/>
    </source>
</evidence>
<evidence type="ECO:0000256" key="4">
    <source>
        <dbReference type="ARBA" id="ARBA00023235"/>
    </source>
</evidence>
<evidence type="ECO:0000259" key="6">
    <source>
        <dbReference type="Pfam" id="PF01509"/>
    </source>
</evidence>
<dbReference type="OrthoDB" id="9995526at2759"/>
<evidence type="ECO:0000256" key="3">
    <source>
        <dbReference type="ARBA" id="ARBA00022694"/>
    </source>
</evidence>
<dbReference type="PANTHER" id="PTHR13767:SF2">
    <property type="entry name" value="PSEUDOURIDYLATE SYNTHASE TRUB1"/>
    <property type="match status" value="1"/>
</dbReference>
<proteinExistence type="inferred from homology"/>
<name>A0A835TN16_CHLIN</name>
<feature type="compositionally biased region" description="Basic and acidic residues" evidence="5">
    <location>
        <begin position="194"/>
        <end position="206"/>
    </location>
</feature>
<dbReference type="SUPFAM" id="SSF55120">
    <property type="entry name" value="Pseudouridine synthase"/>
    <property type="match status" value="1"/>
</dbReference>
<feature type="compositionally biased region" description="Low complexity" evidence="5">
    <location>
        <begin position="209"/>
        <end position="218"/>
    </location>
</feature>
<dbReference type="EC" id="5.4.99.25" evidence="2"/>
<evidence type="ECO:0000313" key="8">
    <source>
        <dbReference type="Proteomes" id="UP000650467"/>
    </source>
</evidence>
<dbReference type="Pfam" id="PF01509">
    <property type="entry name" value="TruB_N"/>
    <property type="match status" value="1"/>
</dbReference>
<feature type="domain" description="Pseudouridine synthase II N-terminal" evidence="6">
    <location>
        <begin position="37"/>
        <end position="121"/>
    </location>
</feature>
<dbReference type="PANTHER" id="PTHR13767">
    <property type="entry name" value="TRNA-PSEUDOURIDINE SYNTHASE"/>
    <property type="match status" value="1"/>
</dbReference>
<keyword evidence="4" id="KW-0413">Isomerase</keyword>
<keyword evidence="3" id="KW-0819">tRNA processing</keyword>
<dbReference type="GO" id="GO:0005634">
    <property type="term" value="C:nucleus"/>
    <property type="evidence" value="ECO:0007669"/>
    <property type="project" value="TreeGrafter"/>
</dbReference>
<feature type="region of interest" description="Disordered" evidence="5">
    <location>
        <begin position="191"/>
        <end position="218"/>
    </location>
</feature>
<dbReference type="InterPro" id="IPR014780">
    <property type="entry name" value="tRNA_psdUridine_synth_TruB"/>
</dbReference>
<dbReference type="GO" id="GO:0160148">
    <property type="term" value="F:tRNA pseudouridine(55) synthase activity"/>
    <property type="evidence" value="ECO:0007669"/>
    <property type="project" value="UniProtKB-EC"/>
</dbReference>
<dbReference type="GO" id="GO:0006400">
    <property type="term" value="P:tRNA modification"/>
    <property type="evidence" value="ECO:0007669"/>
    <property type="project" value="TreeGrafter"/>
</dbReference>
<accession>A0A835TN16</accession>
<sequence length="302" mass="32857">MTSFPEHIRPEVLANGVLLVDKPQHWEVPEVVAAVQRATGADKVASVAPLDACASGLMLLCFGSATRLAPRVERAPKRYTGTIVLGGASLSGDVRGGSYRAAQLPVEHLTDEDLEEAAQGLVTAAAGTLARVDVATGRPGAGGPPLRVLPLSWRLRQLPSSTEYYEESVELSVRTADMELLDFRVWREPAPGPAHDDVATSEDAYHSEQQQQQHELPGQQQSDLLLSPLCTQQPPSSCPVVLRFSALVVGRGHVRSLITMYGRRLRTAACLDELRRTDIGSFNVEEAWPLEALVPVLQRHRR</sequence>
<comment type="caution">
    <text evidence="7">The sequence shown here is derived from an EMBL/GenBank/DDBJ whole genome shotgun (WGS) entry which is preliminary data.</text>
</comment>
<dbReference type="Proteomes" id="UP000650467">
    <property type="component" value="Unassembled WGS sequence"/>
</dbReference>
<dbReference type="GO" id="GO:1990481">
    <property type="term" value="P:mRNA pseudouridine synthesis"/>
    <property type="evidence" value="ECO:0007669"/>
    <property type="project" value="TreeGrafter"/>
</dbReference>
<gene>
    <name evidence="7" type="ORF">HXX76_003535</name>
</gene>
<dbReference type="InterPro" id="IPR020103">
    <property type="entry name" value="PsdUridine_synth_cat_dom_sf"/>
</dbReference>
<evidence type="ECO:0000256" key="2">
    <source>
        <dbReference type="ARBA" id="ARBA00012787"/>
    </source>
</evidence>
<dbReference type="GO" id="GO:0003723">
    <property type="term" value="F:RNA binding"/>
    <property type="evidence" value="ECO:0007669"/>
    <property type="project" value="InterPro"/>
</dbReference>
<dbReference type="AlphaFoldDB" id="A0A835TN16"/>
<reference evidence="7" key="1">
    <citation type="journal article" date="2020" name="bioRxiv">
        <title>Comparative genomics of Chlamydomonas.</title>
        <authorList>
            <person name="Craig R.J."/>
            <person name="Hasan A.R."/>
            <person name="Ness R.W."/>
            <person name="Keightley P.D."/>
        </authorList>
    </citation>
    <scope>NUCLEOTIDE SEQUENCE</scope>
    <source>
        <strain evidence="7">SAG 7.73</strain>
    </source>
</reference>
<dbReference type="EMBL" id="JAEHOC010000005">
    <property type="protein sequence ID" value="KAG2441930.1"/>
    <property type="molecule type" value="Genomic_DNA"/>
</dbReference>
<dbReference type="InterPro" id="IPR002501">
    <property type="entry name" value="PsdUridine_synth_N"/>
</dbReference>
<keyword evidence="8" id="KW-1185">Reference proteome</keyword>
<evidence type="ECO:0000313" key="7">
    <source>
        <dbReference type="EMBL" id="KAG2441930.1"/>
    </source>
</evidence>
<comment type="similarity">
    <text evidence="1">Belongs to the pseudouridine synthase TruB family.</text>
</comment>